<gene>
    <name evidence="1" type="ORF">KC01_LOCUS9068</name>
</gene>
<dbReference type="EMBL" id="OZ035835">
    <property type="protein sequence ID" value="CAL1577771.1"/>
    <property type="molecule type" value="Genomic_DNA"/>
</dbReference>
<dbReference type="AlphaFoldDB" id="A0AAV2JJA1"/>
<evidence type="ECO:0000313" key="1">
    <source>
        <dbReference type="EMBL" id="CAL1577771.1"/>
    </source>
</evidence>
<sequence length="128" mass="14418">MEEGEARRIQVARAHRLGREREGDSRGRPIVAKLLDPRHKTTIMGRAKELKGTKLSLSDQFPPEIMRRRRLLQPVFAEARSAGKRAKLSVDKLYIDGVLYRNSKITYWLTGGEHNVSAAIPAATNTDP</sequence>
<reference evidence="1 2" key="1">
    <citation type="submission" date="2024-04" db="EMBL/GenBank/DDBJ databases">
        <authorList>
            <person name="Waldvogel A.-M."/>
            <person name="Schoenle A."/>
        </authorList>
    </citation>
    <scope>NUCLEOTIDE SEQUENCE [LARGE SCALE GENOMIC DNA]</scope>
</reference>
<protein>
    <submittedName>
        <fullName evidence="1">Uncharacterized protein</fullName>
    </submittedName>
</protein>
<accession>A0AAV2JJA1</accession>
<name>A0AAV2JJA1_KNICA</name>
<keyword evidence="2" id="KW-1185">Reference proteome</keyword>
<organism evidence="1 2">
    <name type="scientific">Knipowitschia caucasica</name>
    <name type="common">Caucasian dwarf goby</name>
    <name type="synonym">Pomatoschistus caucasicus</name>
    <dbReference type="NCBI Taxonomy" id="637954"/>
    <lineage>
        <taxon>Eukaryota</taxon>
        <taxon>Metazoa</taxon>
        <taxon>Chordata</taxon>
        <taxon>Craniata</taxon>
        <taxon>Vertebrata</taxon>
        <taxon>Euteleostomi</taxon>
        <taxon>Actinopterygii</taxon>
        <taxon>Neopterygii</taxon>
        <taxon>Teleostei</taxon>
        <taxon>Neoteleostei</taxon>
        <taxon>Acanthomorphata</taxon>
        <taxon>Gobiaria</taxon>
        <taxon>Gobiiformes</taxon>
        <taxon>Gobioidei</taxon>
        <taxon>Gobiidae</taxon>
        <taxon>Gobiinae</taxon>
        <taxon>Knipowitschia</taxon>
    </lineage>
</organism>
<dbReference type="Proteomes" id="UP001497482">
    <property type="component" value="Chromosome 13"/>
</dbReference>
<dbReference type="Gene3D" id="3.30.70.1820">
    <property type="entry name" value="L1 transposable element, RRM domain"/>
    <property type="match status" value="1"/>
</dbReference>
<evidence type="ECO:0000313" key="2">
    <source>
        <dbReference type="Proteomes" id="UP001497482"/>
    </source>
</evidence>
<proteinExistence type="predicted"/>